<keyword evidence="2" id="KW-1185">Reference proteome</keyword>
<evidence type="ECO:0000313" key="1">
    <source>
        <dbReference type="EMBL" id="KAK2119375.1"/>
    </source>
</evidence>
<evidence type="ECO:0000313" key="2">
    <source>
        <dbReference type="Proteomes" id="UP001266305"/>
    </source>
</evidence>
<protein>
    <submittedName>
        <fullName evidence="1">Uncharacterized protein</fullName>
    </submittedName>
</protein>
<dbReference type="Proteomes" id="UP001266305">
    <property type="component" value="Unassembled WGS sequence"/>
</dbReference>
<reference evidence="1 2" key="1">
    <citation type="submission" date="2023-05" db="EMBL/GenBank/DDBJ databases">
        <title>B98-5 Cell Line De Novo Hybrid Assembly: An Optical Mapping Approach.</title>
        <authorList>
            <person name="Kananen K."/>
            <person name="Auerbach J.A."/>
            <person name="Kautto E."/>
            <person name="Blachly J.S."/>
        </authorList>
    </citation>
    <scope>NUCLEOTIDE SEQUENCE [LARGE SCALE GENOMIC DNA]</scope>
    <source>
        <strain evidence="1">B95-8</strain>
        <tissue evidence="1">Cell line</tissue>
    </source>
</reference>
<dbReference type="EMBL" id="JASSZA010000001">
    <property type="protein sequence ID" value="KAK2119375.1"/>
    <property type="molecule type" value="Genomic_DNA"/>
</dbReference>
<accession>A0ABQ9WCJ4</accession>
<comment type="caution">
    <text evidence="1">The sequence shown here is derived from an EMBL/GenBank/DDBJ whole genome shotgun (WGS) entry which is preliminary data.</text>
</comment>
<feature type="non-terminal residue" evidence="1">
    <location>
        <position position="1"/>
    </location>
</feature>
<name>A0ABQ9WCJ4_SAGOE</name>
<proteinExistence type="predicted"/>
<gene>
    <name evidence="1" type="ORF">P7K49_000761</name>
</gene>
<organism evidence="1 2">
    <name type="scientific">Saguinus oedipus</name>
    <name type="common">Cotton-top tamarin</name>
    <name type="synonym">Oedipomidas oedipus</name>
    <dbReference type="NCBI Taxonomy" id="9490"/>
    <lineage>
        <taxon>Eukaryota</taxon>
        <taxon>Metazoa</taxon>
        <taxon>Chordata</taxon>
        <taxon>Craniata</taxon>
        <taxon>Vertebrata</taxon>
        <taxon>Euteleostomi</taxon>
        <taxon>Mammalia</taxon>
        <taxon>Eutheria</taxon>
        <taxon>Euarchontoglires</taxon>
        <taxon>Primates</taxon>
        <taxon>Haplorrhini</taxon>
        <taxon>Platyrrhini</taxon>
        <taxon>Cebidae</taxon>
        <taxon>Callitrichinae</taxon>
        <taxon>Saguinus</taxon>
    </lineage>
</organism>
<sequence length="78" mass="8864">NVESPRWERHGMPAQPARVAGSAGATAQWHPAQNSLVWVPCKTSNLRFGMADWHVHLIERDLDNEPDQEIPGKRDLRK</sequence>